<evidence type="ECO:0000313" key="3">
    <source>
        <dbReference type="Proteomes" id="UP000008810"/>
    </source>
</evidence>
<dbReference type="InParanoid" id="A0A0Q3H5Q4"/>
<dbReference type="EMBL" id="CM000880">
    <property type="protein sequence ID" value="KQK17781.1"/>
    <property type="molecule type" value="Genomic_DNA"/>
</dbReference>
<dbReference type="Gramene" id="KQK17781">
    <property type="protein sequence ID" value="KQK17781"/>
    <property type="gene ID" value="BRADI_1g36755v3"/>
</dbReference>
<reference evidence="1 2" key="1">
    <citation type="journal article" date="2010" name="Nature">
        <title>Genome sequencing and analysis of the model grass Brachypodium distachyon.</title>
        <authorList>
            <consortium name="International Brachypodium Initiative"/>
        </authorList>
    </citation>
    <scope>NUCLEOTIDE SEQUENCE [LARGE SCALE GENOMIC DNA]</scope>
    <source>
        <strain evidence="1 2">Bd21</strain>
    </source>
</reference>
<dbReference type="AlphaFoldDB" id="A0A0Q3H5Q4"/>
<gene>
    <name evidence="1" type="ORF">BRADI_1g36755v3</name>
</gene>
<sequence>MTAAAPRLPTAGDPIRVRALRRLRARGLAQLFDATAAAPDEHLAVPPSLNQLLSATARTRTSSTGRERGERLCARKIDARLPQWLDCAGKEDETAALLEALITIGGEKTELPFSNQRFDAFGTRR</sequence>
<name>A0A0Q3H5Q4_BRADI</name>
<reference evidence="2" key="3">
    <citation type="submission" date="2018-08" db="UniProtKB">
        <authorList>
            <consortium name="EnsemblPlants"/>
        </authorList>
    </citation>
    <scope>IDENTIFICATION</scope>
    <source>
        <strain evidence="2">cv. Bd21</strain>
    </source>
</reference>
<reference evidence="1" key="2">
    <citation type="submission" date="2017-06" db="EMBL/GenBank/DDBJ databases">
        <title>WGS assembly of Brachypodium distachyon.</title>
        <authorList>
            <consortium name="The International Brachypodium Initiative"/>
            <person name="Lucas S."/>
            <person name="Harmon-Smith M."/>
            <person name="Lail K."/>
            <person name="Tice H."/>
            <person name="Grimwood J."/>
            <person name="Bruce D."/>
            <person name="Barry K."/>
            <person name="Shu S."/>
            <person name="Lindquist E."/>
            <person name="Wang M."/>
            <person name="Pitluck S."/>
            <person name="Vogel J.P."/>
            <person name="Garvin D.F."/>
            <person name="Mockler T.C."/>
            <person name="Schmutz J."/>
            <person name="Rokhsar D."/>
            <person name="Bevan M.W."/>
        </authorList>
    </citation>
    <scope>NUCLEOTIDE SEQUENCE</scope>
    <source>
        <strain evidence="1">Bd21</strain>
    </source>
</reference>
<dbReference type="Proteomes" id="UP000008810">
    <property type="component" value="Chromosome 1"/>
</dbReference>
<dbReference type="EnsemblPlants" id="KQK17781">
    <property type="protein sequence ID" value="KQK17781"/>
    <property type="gene ID" value="BRADI_1g36755v3"/>
</dbReference>
<keyword evidence="3" id="KW-1185">Reference proteome</keyword>
<proteinExistence type="predicted"/>
<evidence type="ECO:0000313" key="2">
    <source>
        <dbReference type="EnsemblPlants" id="KQK17781"/>
    </source>
</evidence>
<organism evidence="1">
    <name type="scientific">Brachypodium distachyon</name>
    <name type="common">Purple false brome</name>
    <name type="synonym">Trachynia distachya</name>
    <dbReference type="NCBI Taxonomy" id="15368"/>
    <lineage>
        <taxon>Eukaryota</taxon>
        <taxon>Viridiplantae</taxon>
        <taxon>Streptophyta</taxon>
        <taxon>Embryophyta</taxon>
        <taxon>Tracheophyta</taxon>
        <taxon>Spermatophyta</taxon>
        <taxon>Magnoliopsida</taxon>
        <taxon>Liliopsida</taxon>
        <taxon>Poales</taxon>
        <taxon>Poaceae</taxon>
        <taxon>BOP clade</taxon>
        <taxon>Pooideae</taxon>
        <taxon>Stipodae</taxon>
        <taxon>Brachypodieae</taxon>
        <taxon>Brachypodium</taxon>
    </lineage>
</organism>
<evidence type="ECO:0000313" key="1">
    <source>
        <dbReference type="EMBL" id="KQK17781.1"/>
    </source>
</evidence>
<accession>A0A0Q3H5Q4</accession>
<protein>
    <submittedName>
        <fullName evidence="1 2">Uncharacterized protein</fullName>
    </submittedName>
</protein>